<dbReference type="AlphaFoldDB" id="A0A5C3DZQ5"/>
<dbReference type="SUPFAM" id="SSF58100">
    <property type="entry name" value="Bacterial hemolysins"/>
    <property type="match status" value="1"/>
</dbReference>
<evidence type="ECO:0000313" key="3">
    <source>
        <dbReference type="Proteomes" id="UP000324022"/>
    </source>
</evidence>
<gene>
    <name evidence="2" type="ORF">UTRI_03532_B</name>
</gene>
<accession>A0A5C3DZQ5</accession>
<protein>
    <submittedName>
        <fullName evidence="2">Uncharacterized protein</fullName>
    </submittedName>
</protein>
<sequence length="216" mass="24113">MGKKNTLFCVVCQNRLHREFFAVGRNVCNFCDGHEVRFRAIGRDVDALIAWQDRCTNMLQDVRAENAKIQESVETIKTFIEAQQSALEATIAKAITEAGSVEMLKKQVENLNAVVRTIYAQSPATHDLENIIKQQADTIEGLTKDLSQRETTIKQQEYLLGLPKSDVAELQTFGEGVKQLLSSAQSFTSPSPSPALPGNQPHLTWLPTRKRTNSQL</sequence>
<reference evidence="2 3" key="1">
    <citation type="submission" date="2018-03" db="EMBL/GenBank/DDBJ databases">
        <authorList>
            <person name="Guldener U."/>
        </authorList>
    </citation>
    <scope>NUCLEOTIDE SEQUENCE [LARGE SCALE GENOMIC DNA]</scope>
    <source>
        <strain evidence="2 3">NBRC100155</strain>
    </source>
</reference>
<dbReference type="EMBL" id="OOIN01000006">
    <property type="protein sequence ID" value="SPO23933.1"/>
    <property type="molecule type" value="Genomic_DNA"/>
</dbReference>
<feature type="region of interest" description="Disordered" evidence="1">
    <location>
        <begin position="184"/>
        <end position="216"/>
    </location>
</feature>
<evidence type="ECO:0000256" key="1">
    <source>
        <dbReference type="SAM" id="MobiDB-lite"/>
    </source>
</evidence>
<name>A0A5C3DZQ5_9BASI</name>
<keyword evidence="3" id="KW-1185">Reference proteome</keyword>
<evidence type="ECO:0000313" key="2">
    <source>
        <dbReference type="EMBL" id="SPO23933.1"/>
    </source>
</evidence>
<proteinExistence type="predicted"/>
<dbReference type="Proteomes" id="UP000324022">
    <property type="component" value="Unassembled WGS sequence"/>
</dbReference>
<organism evidence="2 3">
    <name type="scientific">Ustilago trichophora</name>
    <dbReference type="NCBI Taxonomy" id="86804"/>
    <lineage>
        <taxon>Eukaryota</taxon>
        <taxon>Fungi</taxon>
        <taxon>Dikarya</taxon>
        <taxon>Basidiomycota</taxon>
        <taxon>Ustilaginomycotina</taxon>
        <taxon>Ustilaginomycetes</taxon>
        <taxon>Ustilaginales</taxon>
        <taxon>Ustilaginaceae</taxon>
        <taxon>Ustilago</taxon>
    </lineage>
</organism>